<dbReference type="Proteomes" id="UP000549394">
    <property type="component" value="Unassembled WGS sequence"/>
</dbReference>
<dbReference type="FunFam" id="3.90.70.10:FF:000005">
    <property type="entry name" value="Ubiquitin carboxyl-terminal hydrolase 7"/>
    <property type="match status" value="1"/>
</dbReference>
<dbReference type="PROSITE" id="PS00972">
    <property type="entry name" value="USP_1"/>
    <property type="match status" value="1"/>
</dbReference>
<dbReference type="InterPro" id="IPR029346">
    <property type="entry name" value="USP_C"/>
</dbReference>
<accession>A0A7I8W8G2</accession>
<evidence type="ECO:0000256" key="5">
    <source>
        <dbReference type="ARBA" id="ARBA00021393"/>
    </source>
</evidence>
<dbReference type="GO" id="GO:0005634">
    <property type="term" value="C:nucleus"/>
    <property type="evidence" value="ECO:0007669"/>
    <property type="project" value="UniProtKB-SubCell"/>
</dbReference>
<evidence type="ECO:0000259" key="13">
    <source>
        <dbReference type="PROSITE" id="PS50144"/>
    </source>
</evidence>
<evidence type="ECO:0000256" key="7">
    <source>
        <dbReference type="ARBA" id="ARBA00022786"/>
    </source>
</evidence>
<dbReference type="SUPFAM" id="SSF49599">
    <property type="entry name" value="TRAF domain-like"/>
    <property type="match status" value="1"/>
</dbReference>
<evidence type="ECO:0000313" key="15">
    <source>
        <dbReference type="EMBL" id="CAD5123721.1"/>
    </source>
</evidence>
<protein>
    <recommendedName>
        <fullName evidence="5">Ubiquitin carboxyl-terminal hydrolase 7</fullName>
        <ecNumber evidence="4">3.4.19.12</ecNumber>
    </recommendedName>
    <alternativeName>
        <fullName evidence="12">Ubiquitin thioesterase 7</fullName>
    </alternativeName>
    <alternativeName>
        <fullName evidence="11">Ubiquitin-specific-processing protease 7</fullName>
    </alternativeName>
</protein>
<dbReference type="SUPFAM" id="SSF54001">
    <property type="entry name" value="Cysteine proteinases"/>
    <property type="match status" value="1"/>
</dbReference>
<dbReference type="InterPro" id="IPR018200">
    <property type="entry name" value="USP_CS"/>
</dbReference>
<dbReference type="InterPro" id="IPR001394">
    <property type="entry name" value="Peptidase_C19_UCH"/>
</dbReference>
<evidence type="ECO:0000256" key="10">
    <source>
        <dbReference type="ARBA" id="ARBA00023242"/>
    </source>
</evidence>
<dbReference type="Pfam" id="PF12436">
    <property type="entry name" value="USP7_ICP0_bdg"/>
    <property type="match status" value="1"/>
</dbReference>
<comment type="caution">
    <text evidence="15">The sequence shown here is derived from an EMBL/GenBank/DDBJ whole genome shotgun (WGS) entry which is preliminary data.</text>
</comment>
<keyword evidence="10" id="KW-0539">Nucleus</keyword>
<organism evidence="15 16">
    <name type="scientific">Dimorphilus gyrociliatus</name>
    <dbReference type="NCBI Taxonomy" id="2664684"/>
    <lineage>
        <taxon>Eukaryota</taxon>
        <taxon>Metazoa</taxon>
        <taxon>Spiralia</taxon>
        <taxon>Lophotrochozoa</taxon>
        <taxon>Annelida</taxon>
        <taxon>Polychaeta</taxon>
        <taxon>Polychaeta incertae sedis</taxon>
        <taxon>Dinophilidae</taxon>
        <taxon>Dimorphilus</taxon>
    </lineage>
</organism>
<keyword evidence="16" id="KW-1185">Reference proteome</keyword>
<dbReference type="EMBL" id="CAJFCJ010000019">
    <property type="protein sequence ID" value="CAD5123721.1"/>
    <property type="molecule type" value="Genomic_DNA"/>
</dbReference>
<evidence type="ECO:0000256" key="6">
    <source>
        <dbReference type="ARBA" id="ARBA00022670"/>
    </source>
</evidence>
<dbReference type="InterPro" id="IPR050164">
    <property type="entry name" value="Peptidase_C19"/>
</dbReference>
<dbReference type="Gene3D" id="3.10.20.90">
    <property type="entry name" value="Phosphatidylinositol 3-kinase Catalytic Subunit, Chain A, domain 1"/>
    <property type="match status" value="2"/>
</dbReference>
<dbReference type="GO" id="GO:0004843">
    <property type="term" value="F:cysteine-type deubiquitinase activity"/>
    <property type="evidence" value="ECO:0007669"/>
    <property type="project" value="UniProtKB-EC"/>
</dbReference>
<dbReference type="GO" id="GO:0031647">
    <property type="term" value="P:regulation of protein stability"/>
    <property type="evidence" value="ECO:0007669"/>
    <property type="project" value="TreeGrafter"/>
</dbReference>
<keyword evidence="6" id="KW-0645">Protease</keyword>
<dbReference type="InterPro" id="IPR024729">
    <property type="entry name" value="USP7_ICP0-binding_dom"/>
</dbReference>
<dbReference type="InterPro" id="IPR008974">
    <property type="entry name" value="TRAF-like"/>
</dbReference>
<gene>
    <name evidence="15" type="ORF">DGYR_LOCUS11366</name>
</gene>
<dbReference type="AlphaFoldDB" id="A0A7I8W8G2"/>
<keyword evidence="9" id="KW-0788">Thiol protease</keyword>
<dbReference type="GO" id="GO:0005829">
    <property type="term" value="C:cytosol"/>
    <property type="evidence" value="ECO:0007669"/>
    <property type="project" value="TreeGrafter"/>
</dbReference>
<feature type="domain" description="MATH" evidence="13">
    <location>
        <begin position="63"/>
        <end position="193"/>
    </location>
</feature>
<dbReference type="FunFam" id="2.60.210.10:FF:000006">
    <property type="entry name" value="Ubiquitin carboxyl-terminal hydrolase 7"/>
    <property type="match status" value="1"/>
</dbReference>
<dbReference type="PROSITE" id="PS00973">
    <property type="entry name" value="USP_2"/>
    <property type="match status" value="1"/>
</dbReference>
<evidence type="ECO:0000256" key="12">
    <source>
        <dbReference type="ARBA" id="ARBA00031508"/>
    </source>
</evidence>
<evidence type="ECO:0000256" key="2">
    <source>
        <dbReference type="ARBA" id="ARBA00004123"/>
    </source>
</evidence>
<keyword evidence="8" id="KW-0378">Hydrolase</keyword>
<evidence type="ECO:0000256" key="1">
    <source>
        <dbReference type="ARBA" id="ARBA00000707"/>
    </source>
</evidence>
<evidence type="ECO:0000256" key="4">
    <source>
        <dbReference type="ARBA" id="ARBA00012759"/>
    </source>
</evidence>
<dbReference type="PROSITE" id="PS50235">
    <property type="entry name" value="USP_3"/>
    <property type="match status" value="1"/>
</dbReference>
<dbReference type="CDD" id="cd02659">
    <property type="entry name" value="peptidase_C19C"/>
    <property type="match status" value="1"/>
</dbReference>
<dbReference type="EC" id="3.4.19.12" evidence="4"/>
<dbReference type="Gene3D" id="2.60.210.10">
    <property type="entry name" value="Apoptosis, Tumor Necrosis Factor Receptor Associated Protein 2, Chain A"/>
    <property type="match status" value="1"/>
</dbReference>
<dbReference type="GO" id="GO:0006508">
    <property type="term" value="P:proteolysis"/>
    <property type="evidence" value="ECO:0007669"/>
    <property type="project" value="UniProtKB-KW"/>
</dbReference>
<dbReference type="PROSITE" id="PS50144">
    <property type="entry name" value="MATH"/>
    <property type="match status" value="1"/>
</dbReference>
<sequence length="1131" mass="129062">MNNNNDKVEPMDTDPLVTKGCGDITMAKTDEDKPDSLSDKVSSSAVVPILEDEKMEDDEVRAEATFRFKLIGVSKMKERDSHLSEPCMVRGLPWKILAMQRVSAHAVEKHKSLGFFLQCNADSESTMWSCHASAELRLLAQRDSIEPVKRQIHHLFYSKENDWGFSHFIAWDELIDPHKGFIKDDAIVLEVWVRADAPHGVCWDSKKHTGFVGLKNQGATCYMNSLLQTLFFTNQLRKAVYMMPTDSDDPSKSVPLALQRVFYELQTSDKAVGTKKLTKSFGWETLDSFMQHDVQELSRVLLDNMESKMKGTCVEGTIPRLFEGKMLSYIKCKHIDYVSERQEAFYDIQLRVKGQKDLHLSFKNYIAVETLDGDNKYDAGEHGMQEAEKGVSFISLPPVLHLQLLRFHYDPAAECMVKDNDRFEFFEQINLDSYLKRSDDDDPATYVLHAVLVHSGDIHGGHYVVYINSSGDGQRWCKFDDDVVSTCTKQEAIDHNFGGSPGEDDDSSPPVRNCTNAYMLVYMRRSKILSLLKNVREEDIPDVLVERLTEEKRVDTQKRRERNEAHLYLTVRVLTDHHLGLHHGADLIDTSTVKPIVMRVKKNDTFAEMLTQLSQTLKYRKDEMRIWPLATRTNGSLRPMLLDWDDTKNKTILNVYHEQAYQSGPSSSPFLIWVELPPPHLRCLPAYNKERDVLFMLKYYDRTTRTLSYVGHAHLNIAKSLENILPVMRTAAGLPANCDLLVYEEVSMPRLEQIHDVRLPVDKVFDELIDGDILVFEKAVSKPVRTQQSRRSVNANGVYIISGLDLPNAPAYFRYLAEKIDVHFRYRHRPNEDGFILELTVSMKYHDIVKAVAEHLNVEDSLTVQLIRAHNCTLSPANPVKGNFDGILKDLISPQKTHHLFYDILAIQVTELEVRRQLQILWTPIPTSSGVTLTIYPLRSGTVKDILDEVRRAVPESDRQIAQQQLRLLEIFAYRITTVHELTAAVESVGTTGASTNKILRVEPIPKDEMELTASEAFVYCAHFHKDTFSTHSSPFVVKLTDGELWSKIRSKVLEKADVISDSDNVRLALIQSNKPVYIQTESTNKIDIDNFRAVSGNSKPWIGIDHPNRSSSAKRTKYSSYMEKAIKIHN</sequence>
<evidence type="ECO:0000256" key="8">
    <source>
        <dbReference type="ARBA" id="ARBA00022801"/>
    </source>
</evidence>
<dbReference type="OrthoDB" id="289038at2759"/>
<dbReference type="SMART" id="SM00061">
    <property type="entry name" value="MATH"/>
    <property type="match status" value="1"/>
</dbReference>
<evidence type="ECO:0000256" key="3">
    <source>
        <dbReference type="ARBA" id="ARBA00009085"/>
    </source>
</evidence>
<name>A0A7I8W8G2_9ANNE</name>
<keyword evidence="7" id="KW-0833">Ubl conjugation pathway</keyword>
<comment type="subcellular location">
    <subcellularLocation>
        <location evidence="2">Nucleus</location>
    </subcellularLocation>
</comment>
<evidence type="ECO:0000256" key="9">
    <source>
        <dbReference type="ARBA" id="ARBA00022807"/>
    </source>
</evidence>
<comment type="similarity">
    <text evidence="3">Belongs to the peptidase C19 family.</text>
</comment>
<dbReference type="Pfam" id="PF00443">
    <property type="entry name" value="UCH"/>
    <property type="match status" value="1"/>
</dbReference>
<dbReference type="InterPro" id="IPR002083">
    <property type="entry name" value="MATH/TRAF_dom"/>
</dbReference>
<dbReference type="Gene3D" id="3.90.70.10">
    <property type="entry name" value="Cysteine proteinases"/>
    <property type="match status" value="1"/>
</dbReference>
<dbReference type="PANTHER" id="PTHR24006:SF644">
    <property type="entry name" value="UBIQUITIN CARBOXYL-TERMINAL HYDROLASE 7"/>
    <property type="match status" value="1"/>
</dbReference>
<evidence type="ECO:0000313" key="16">
    <source>
        <dbReference type="Proteomes" id="UP000549394"/>
    </source>
</evidence>
<feature type="domain" description="USP" evidence="14">
    <location>
        <begin position="212"/>
        <end position="525"/>
    </location>
</feature>
<dbReference type="InterPro" id="IPR038765">
    <property type="entry name" value="Papain-like_cys_pep_sf"/>
</dbReference>
<reference evidence="15 16" key="1">
    <citation type="submission" date="2020-08" db="EMBL/GenBank/DDBJ databases">
        <authorList>
            <person name="Hejnol A."/>
        </authorList>
    </citation>
    <scope>NUCLEOTIDE SEQUENCE [LARGE SCALE GENOMIC DNA]</scope>
</reference>
<dbReference type="InterPro" id="IPR028889">
    <property type="entry name" value="USP"/>
</dbReference>
<dbReference type="GO" id="GO:0016579">
    <property type="term" value="P:protein deubiquitination"/>
    <property type="evidence" value="ECO:0007669"/>
    <property type="project" value="InterPro"/>
</dbReference>
<dbReference type="Pfam" id="PF14533">
    <property type="entry name" value="USP7_C2"/>
    <property type="match status" value="1"/>
</dbReference>
<evidence type="ECO:0000259" key="14">
    <source>
        <dbReference type="PROSITE" id="PS50235"/>
    </source>
</evidence>
<dbReference type="PANTHER" id="PTHR24006">
    <property type="entry name" value="UBIQUITIN CARBOXYL-TERMINAL HYDROLASE"/>
    <property type="match status" value="1"/>
</dbReference>
<dbReference type="Pfam" id="PF22486">
    <property type="entry name" value="MATH_2"/>
    <property type="match status" value="1"/>
</dbReference>
<comment type="catalytic activity">
    <reaction evidence="1">
        <text>Thiol-dependent hydrolysis of ester, thioester, amide, peptide and isopeptide bonds formed by the C-terminal Gly of ubiquitin (a 76-residue protein attached to proteins as an intracellular targeting signal).</text>
        <dbReference type="EC" id="3.4.19.12"/>
    </reaction>
</comment>
<evidence type="ECO:0000256" key="11">
    <source>
        <dbReference type="ARBA" id="ARBA00031500"/>
    </source>
</evidence>
<proteinExistence type="inferred from homology"/>